<evidence type="ECO:0000313" key="2">
    <source>
        <dbReference type="Proteomes" id="UP000197535"/>
    </source>
</evidence>
<evidence type="ECO:0000313" key="1">
    <source>
        <dbReference type="EMBL" id="OWW22346.1"/>
    </source>
</evidence>
<dbReference type="EMBL" id="LSTO01000001">
    <property type="protein sequence ID" value="OWW22346.1"/>
    <property type="molecule type" value="Genomic_DNA"/>
</dbReference>
<comment type="caution">
    <text evidence="1">The sequence shown here is derived from an EMBL/GenBank/DDBJ whole genome shotgun (WGS) entry which is preliminary data.</text>
</comment>
<organism evidence="1 2">
    <name type="scientific">Noviherbaspirillum denitrificans</name>
    <dbReference type="NCBI Taxonomy" id="1968433"/>
    <lineage>
        <taxon>Bacteria</taxon>
        <taxon>Pseudomonadati</taxon>
        <taxon>Pseudomonadota</taxon>
        <taxon>Betaproteobacteria</taxon>
        <taxon>Burkholderiales</taxon>
        <taxon>Oxalobacteraceae</taxon>
        <taxon>Noviherbaspirillum</taxon>
    </lineage>
</organism>
<dbReference type="Proteomes" id="UP000197535">
    <property type="component" value="Unassembled WGS sequence"/>
</dbReference>
<name>A0A254TI79_9BURK</name>
<accession>A0A254TI79</accession>
<proteinExistence type="predicted"/>
<keyword evidence="2" id="KW-1185">Reference proteome</keyword>
<reference evidence="1 2" key="1">
    <citation type="submission" date="2016-02" db="EMBL/GenBank/DDBJ databases">
        <authorList>
            <person name="Wen L."/>
            <person name="He K."/>
            <person name="Yang H."/>
        </authorList>
    </citation>
    <scope>NUCLEOTIDE SEQUENCE [LARGE SCALE GENOMIC DNA]</scope>
    <source>
        <strain evidence="1 2">TSA40</strain>
    </source>
</reference>
<protein>
    <submittedName>
        <fullName evidence="1">Uncharacterized protein</fullName>
    </submittedName>
</protein>
<sequence>MLKGALRKNLLDSHTVVGLSTAPLAAQCAGQERAARWVTRAPPCSRLNKNGDWTRSDAQINVASALSPLVLVEYFAHFAAYTLEQRIKIIFLILHISE</sequence>
<dbReference type="AlphaFoldDB" id="A0A254TI79"/>
<gene>
    <name evidence="1" type="ORF">AYR66_25475</name>
</gene>